<dbReference type="RefSeq" id="WP_231511072.1">
    <property type="nucleotide sequence ID" value="NZ_ASRX01000005.1"/>
</dbReference>
<evidence type="ECO:0008006" key="4">
    <source>
        <dbReference type="Google" id="ProtNLM"/>
    </source>
</evidence>
<dbReference type="InterPro" id="IPR011486">
    <property type="entry name" value="BBP2"/>
</dbReference>
<evidence type="ECO:0000313" key="2">
    <source>
        <dbReference type="EMBL" id="EYF08266.1"/>
    </source>
</evidence>
<dbReference type="EMBL" id="ASRX01000005">
    <property type="protein sequence ID" value="EYF08266.1"/>
    <property type="molecule type" value="Genomic_DNA"/>
</dbReference>
<dbReference type="AlphaFoldDB" id="A0A017TI21"/>
<feature type="region of interest" description="Disordered" evidence="1">
    <location>
        <begin position="42"/>
        <end position="72"/>
    </location>
</feature>
<protein>
    <recommendedName>
        <fullName evidence="4">Porin</fullName>
    </recommendedName>
</protein>
<comment type="caution">
    <text evidence="2">The sequence shown here is derived from an EMBL/GenBank/DDBJ whole genome shotgun (WGS) entry which is preliminary data.</text>
</comment>
<name>A0A017TI21_9BACT</name>
<reference evidence="2 3" key="1">
    <citation type="submission" date="2013-05" db="EMBL/GenBank/DDBJ databases">
        <title>Genome assembly of Chondromyces apiculatus DSM 436.</title>
        <authorList>
            <person name="Sharma G."/>
            <person name="Khatri I."/>
            <person name="Kaur C."/>
            <person name="Mayilraj S."/>
            <person name="Subramanian S."/>
        </authorList>
    </citation>
    <scope>NUCLEOTIDE SEQUENCE [LARGE SCALE GENOMIC DNA]</scope>
    <source>
        <strain evidence="2 3">DSM 436</strain>
    </source>
</reference>
<accession>A0A017TI21</accession>
<dbReference type="eggNOG" id="ENOG502Z88H">
    <property type="taxonomic scope" value="Bacteria"/>
</dbReference>
<proteinExistence type="predicted"/>
<sequence length="441" mass="47620">MARRSFMGRSLVGRSHAIARFTTLGALVCAFTAVFVEEGHARAQVPAEEGDDDGSAGEDSGEDSGENGENGDAEEAIQAPVAAKPFTVGGYAEAFYQWNFNAPSNGITNARGFDNRHNSFTLANVALDAQWDHEDVVGRVTLQVGHTPSTYYLAEPALPGSGAANESGTALWKYVQQAYAGYRFDVGGGLLIAAGLFLSPIGPEGMAVRDNWNWSRSNLFFGLPFYHTGVKATYSLTETWALTLAGYNGWNSVVDSNEEKSVSAQLTYTRPDRLALSVLYFSGVERAPGAPEGRAWRHLVDAHATWQITPAVAVLGHANAGFEPNRFGTSGWVAGAVYGRFRVLPPLYLALRGDAFHEQVASNRMGAASPLFWPVAWVASGTGTVDYRPHERVSFRLEYRHDHAAGEMFFGGDVAGDGRSTPFVPDRRAQDTLALGVTTWL</sequence>
<organism evidence="2 3">
    <name type="scientific">Chondromyces apiculatus DSM 436</name>
    <dbReference type="NCBI Taxonomy" id="1192034"/>
    <lineage>
        <taxon>Bacteria</taxon>
        <taxon>Pseudomonadati</taxon>
        <taxon>Myxococcota</taxon>
        <taxon>Polyangia</taxon>
        <taxon>Polyangiales</taxon>
        <taxon>Polyangiaceae</taxon>
        <taxon>Chondromyces</taxon>
    </lineage>
</organism>
<dbReference type="STRING" id="1192034.CAP_6027"/>
<dbReference type="Proteomes" id="UP000019678">
    <property type="component" value="Unassembled WGS sequence"/>
</dbReference>
<evidence type="ECO:0000313" key="3">
    <source>
        <dbReference type="Proteomes" id="UP000019678"/>
    </source>
</evidence>
<dbReference type="Pfam" id="PF07642">
    <property type="entry name" value="BBP2"/>
    <property type="match status" value="1"/>
</dbReference>
<gene>
    <name evidence="2" type="ORF">CAP_6027</name>
</gene>
<evidence type="ECO:0000256" key="1">
    <source>
        <dbReference type="SAM" id="MobiDB-lite"/>
    </source>
</evidence>
<feature type="compositionally biased region" description="Acidic residues" evidence="1">
    <location>
        <begin position="48"/>
        <end position="72"/>
    </location>
</feature>
<keyword evidence="3" id="KW-1185">Reference proteome</keyword>
<dbReference type="SUPFAM" id="SSF56935">
    <property type="entry name" value="Porins"/>
    <property type="match status" value="1"/>
</dbReference>